<dbReference type="Gene3D" id="2.20.25.10">
    <property type="match status" value="1"/>
</dbReference>
<dbReference type="CDD" id="cd21089">
    <property type="entry name" value="Trm112-like"/>
    <property type="match status" value="1"/>
</dbReference>
<name>A0AA36JIT6_9DINO</name>
<dbReference type="EMBL" id="CAUJNA010003655">
    <property type="protein sequence ID" value="CAJ1407028.1"/>
    <property type="molecule type" value="Genomic_DNA"/>
</dbReference>
<comment type="caution">
    <text evidence="2">The sequence shown here is derived from an EMBL/GenBank/DDBJ whole genome shotgun (WGS) entry which is preliminary data.</text>
</comment>
<keyword evidence="3" id="KW-1185">Reference proteome</keyword>
<evidence type="ECO:0000256" key="1">
    <source>
        <dbReference type="ARBA" id="ARBA00007980"/>
    </source>
</evidence>
<dbReference type="GO" id="GO:0070476">
    <property type="term" value="P:rRNA (guanine-N7)-methylation"/>
    <property type="evidence" value="ECO:0007669"/>
    <property type="project" value="TreeGrafter"/>
</dbReference>
<dbReference type="PANTHER" id="PTHR12773">
    <property type="entry name" value="UPF0315 PROTEIN-RELATED"/>
    <property type="match status" value="1"/>
</dbReference>
<evidence type="ECO:0000313" key="2">
    <source>
        <dbReference type="EMBL" id="CAJ1407028.1"/>
    </source>
</evidence>
<sequence length="135" mass="15073">MRLMTHNVLQCNKKGVQNGFPLIIKATSMKYEETPFDKSFVSAMIPKIEYHALLKAVSEVQQCPNIAGMDKLGSLPVLPLAMPANPDEDEDFLRRLHTVLFDLSMLEGELVCPESGRVFPVNDGIPNMLLNDDEV</sequence>
<dbReference type="PANTHER" id="PTHR12773:SF0">
    <property type="entry name" value="MULTIFUNCTIONAL METHYLTRANSFERASE SUBUNIT TRM112-LIKE PROTEIN"/>
    <property type="match status" value="1"/>
</dbReference>
<evidence type="ECO:0008006" key="4">
    <source>
        <dbReference type="Google" id="ProtNLM"/>
    </source>
</evidence>
<proteinExistence type="inferred from homology"/>
<dbReference type="InterPro" id="IPR039127">
    <property type="entry name" value="Trm112"/>
</dbReference>
<dbReference type="GO" id="GO:0046982">
    <property type="term" value="F:protein heterodimerization activity"/>
    <property type="evidence" value="ECO:0007669"/>
    <property type="project" value="InterPro"/>
</dbReference>
<dbReference type="Proteomes" id="UP001178507">
    <property type="component" value="Unassembled WGS sequence"/>
</dbReference>
<dbReference type="InterPro" id="IPR005651">
    <property type="entry name" value="Trm112-like"/>
</dbReference>
<comment type="similarity">
    <text evidence="1">Belongs to the TRM112 family.</text>
</comment>
<dbReference type="SUPFAM" id="SSF158997">
    <property type="entry name" value="Trm112p-like"/>
    <property type="match status" value="1"/>
</dbReference>
<evidence type="ECO:0000313" key="3">
    <source>
        <dbReference type="Proteomes" id="UP001178507"/>
    </source>
</evidence>
<protein>
    <recommendedName>
        <fullName evidence="4">Multifunctional methyltransferase subunit TRM112-like protein</fullName>
    </recommendedName>
</protein>
<accession>A0AA36JIT6</accession>
<dbReference type="Pfam" id="PF03966">
    <property type="entry name" value="Trm112p"/>
    <property type="match status" value="1"/>
</dbReference>
<gene>
    <name evidence="2" type="ORF">EVOR1521_LOCUS28830</name>
</gene>
<organism evidence="2 3">
    <name type="scientific">Effrenium voratum</name>
    <dbReference type="NCBI Taxonomy" id="2562239"/>
    <lineage>
        <taxon>Eukaryota</taxon>
        <taxon>Sar</taxon>
        <taxon>Alveolata</taxon>
        <taxon>Dinophyceae</taxon>
        <taxon>Suessiales</taxon>
        <taxon>Symbiodiniaceae</taxon>
        <taxon>Effrenium</taxon>
    </lineage>
</organism>
<dbReference type="AlphaFoldDB" id="A0AA36JIT6"/>
<dbReference type="GO" id="GO:0030488">
    <property type="term" value="P:tRNA methylation"/>
    <property type="evidence" value="ECO:0007669"/>
    <property type="project" value="TreeGrafter"/>
</dbReference>
<reference evidence="2" key="1">
    <citation type="submission" date="2023-08" db="EMBL/GenBank/DDBJ databases">
        <authorList>
            <person name="Chen Y."/>
            <person name="Shah S."/>
            <person name="Dougan E. K."/>
            <person name="Thang M."/>
            <person name="Chan C."/>
        </authorList>
    </citation>
    <scope>NUCLEOTIDE SEQUENCE</scope>
</reference>